<accession>A0A385IRJ4</accession>
<reference evidence="2" key="1">
    <citation type="submission" date="2018-05" db="EMBL/GenBank/DDBJ databases">
        <title>Novel Clostridium perfringens phage susfortuna.</title>
        <authorList>
            <person name="Kot W."/>
            <person name="Ploeger M."/>
            <person name="Pedersen J."/>
            <person name="Hansen L.H."/>
        </authorList>
    </citation>
    <scope>NUCLEOTIDE SEQUENCE [LARGE SCALE GENOMIC DNA]</scope>
</reference>
<evidence type="ECO:0000313" key="1">
    <source>
        <dbReference type="EMBL" id="AXY86153.1"/>
    </source>
</evidence>
<dbReference type="Proteomes" id="UP000262963">
    <property type="component" value="Segment"/>
</dbReference>
<organism evidence="1 2">
    <name type="scientific">Clostridium phage susfortuna</name>
    <dbReference type="NCBI Taxonomy" id="2316154"/>
    <lineage>
        <taxon>Viruses</taxon>
        <taxon>Duplodnaviria</taxon>
        <taxon>Heunggongvirae</taxon>
        <taxon>Uroviricota</taxon>
        <taxon>Caudoviricetes</taxon>
        <taxon>Guelinviridae</taxon>
        <taxon>Susfortunavirus</taxon>
        <taxon>Susfortunavirus susfortuna</taxon>
    </lineage>
</organism>
<protein>
    <submittedName>
        <fullName evidence="1">Uncharacterized protein</fullName>
    </submittedName>
</protein>
<gene>
    <name evidence="1" type="ORF">susfortuna_gp13</name>
</gene>
<name>A0A385IRJ4_9CAUD</name>
<keyword evidence="2" id="KW-1185">Reference proteome</keyword>
<evidence type="ECO:0000313" key="2">
    <source>
        <dbReference type="Proteomes" id="UP000262963"/>
    </source>
</evidence>
<sequence length="101" mass="12342">MNKNDKLKLMKVFDNICKNNQYVQHYKGCRIISYNDPEHENVIFQFHHNCNDFCYAHTFILNDFYNNIDLDSFIEYYNLSLEIFREKLQNYIDNELSIEVN</sequence>
<dbReference type="EMBL" id="MH393889">
    <property type="protein sequence ID" value="AXY86153.1"/>
    <property type="molecule type" value="Genomic_DNA"/>
</dbReference>
<proteinExistence type="predicted"/>